<dbReference type="RefSeq" id="WP_387722659.1">
    <property type="nucleotide sequence ID" value="NZ_JBIAPI010000009.1"/>
</dbReference>
<evidence type="ECO:0000313" key="3">
    <source>
        <dbReference type="Proteomes" id="UP001601948"/>
    </source>
</evidence>
<dbReference type="EMBL" id="JBIAPI010000009">
    <property type="protein sequence ID" value="MFF3226971.1"/>
    <property type="molecule type" value="Genomic_DNA"/>
</dbReference>
<comment type="caution">
    <text evidence="2">The sequence shown here is derived from an EMBL/GenBank/DDBJ whole genome shotgun (WGS) entry which is preliminary data.</text>
</comment>
<dbReference type="Gene3D" id="3.40.50.720">
    <property type="entry name" value="NAD(P)-binding Rossmann-like Domain"/>
    <property type="match status" value="1"/>
</dbReference>
<dbReference type="Gene3D" id="3.30.360.10">
    <property type="entry name" value="Dihydrodipicolinate Reductase, domain 2"/>
    <property type="match status" value="1"/>
</dbReference>
<sequence>MKIALLGTGFGQAHAAVYAARDDVEVVVFGRTPAALARIHDSHGFSTTTDLDGLYDDPTIELIDICLPTALHAEHALRALAAGKHVLCELPLALTMSDAEQVAAAAEAGDRQVFVDMFDRFGPANRVLFDAVRAGTYGTLRALELDMHTALRWPGYDLGLDSIALDVMHGDLDIVTQLLGVPESVSTAGVSGGQRGSAAHAILTYPDVTARVSASSLMPDAYGSRGGYRATFTDGVLEHYFGEVGEDGEDATVVEYTAAGRRVLTAQGADSYTAMIEHVLACLRGEADNRIALSSVLDALALTLDIHHAIQPEPRSGPVS</sequence>
<accession>A0ABW6R0E7</accession>
<evidence type="ECO:0000259" key="1">
    <source>
        <dbReference type="Pfam" id="PF01408"/>
    </source>
</evidence>
<evidence type="ECO:0000313" key="2">
    <source>
        <dbReference type="EMBL" id="MFF3226971.1"/>
    </source>
</evidence>
<dbReference type="SUPFAM" id="SSF51735">
    <property type="entry name" value="NAD(P)-binding Rossmann-fold domains"/>
    <property type="match status" value="1"/>
</dbReference>
<dbReference type="InterPro" id="IPR036291">
    <property type="entry name" value="NAD(P)-bd_dom_sf"/>
</dbReference>
<dbReference type="PANTHER" id="PTHR43377">
    <property type="entry name" value="BILIVERDIN REDUCTASE A"/>
    <property type="match status" value="1"/>
</dbReference>
<dbReference type="Pfam" id="PF01408">
    <property type="entry name" value="GFO_IDH_MocA"/>
    <property type="match status" value="1"/>
</dbReference>
<reference evidence="2 3" key="1">
    <citation type="submission" date="2024-10" db="EMBL/GenBank/DDBJ databases">
        <title>The Natural Products Discovery Center: Release of the First 8490 Sequenced Strains for Exploring Actinobacteria Biosynthetic Diversity.</title>
        <authorList>
            <person name="Kalkreuter E."/>
            <person name="Kautsar S.A."/>
            <person name="Yang D."/>
            <person name="Bader C.D."/>
            <person name="Teijaro C.N."/>
            <person name="Fluegel L."/>
            <person name="Davis C.M."/>
            <person name="Simpson J.R."/>
            <person name="Lauterbach L."/>
            <person name="Steele A.D."/>
            <person name="Gui C."/>
            <person name="Meng S."/>
            <person name="Li G."/>
            <person name="Viehrig K."/>
            <person name="Ye F."/>
            <person name="Su P."/>
            <person name="Kiefer A.F."/>
            <person name="Nichols A."/>
            <person name="Cepeda A.J."/>
            <person name="Yan W."/>
            <person name="Fan B."/>
            <person name="Jiang Y."/>
            <person name="Adhikari A."/>
            <person name="Zheng C.-J."/>
            <person name="Schuster L."/>
            <person name="Cowan T.M."/>
            <person name="Smanski M.J."/>
            <person name="Chevrette M.G."/>
            <person name="De Carvalho L.P.S."/>
            <person name="Shen B."/>
        </authorList>
    </citation>
    <scope>NUCLEOTIDE SEQUENCE [LARGE SCALE GENOMIC DNA]</scope>
    <source>
        <strain evidence="2 3">NPDC003040</strain>
    </source>
</reference>
<feature type="domain" description="Gfo/Idh/MocA-like oxidoreductase N-terminal" evidence="1">
    <location>
        <begin position="1"/>
        <end position="116"/>
    </location>
</feature>
<proteinExistence type="predicted"/>
<dbReference type="PANTHER" id="PTHR43377:SF1">
    <property type="entry name" value="BILIVERDIN REDUCTASE A"/>
    <property type="match status" value="1"/>
</dbReference>
<keyword evidence="3" id="KW-1185">Reference proteome</keyword>
<name>A0ABW6R0E7_9NOCA</name>
<protein>
    <submittedName>
        <fullName evidence="2">Gfo/Idh/MocA family protein</fullName>
    </submittedName>
</protein>
<gene>
    <name evidence="2" type="ORF">ACFYV7_29535</name>
</gene>
<dbReference type="InterPro" id="IPR051450">
    <property type="entry name" value="Gfo/Idh/MocA_Oxidoreductases"/>
</dbReference>
<dbReference type="InterPro" id="IPR000683">
    <property type="entry name" value="Gfo/Idh/MocA-like_OxRdtase_N"/>
</dbReference>
<dbReference type="Proteomes" id="UP001601948">
    <property type="component" value="Unassembled WGS sequence"/>
</dbReference>
<organism evidence="2 3">
    <name type="scientific">Nocardia suismassiliense</name>
    <dbReference type="NCBI Taxonomy" id="2077092"/>
    <lineage>
        <taxon>Bacteria</taxon>
        <taxon>Bacillati</taxon>
        <taxon>Actinomycetota</taxon>
        <taxon>Actinomycetes</taxon>
        <taxon>Mycobacteriales</taxon>
        <taxon>Nocardiaceae</taxon>
        <taxon>Nocardia</taxon>
    </lineage>
</organism>